<dbReference type="InterPro" id="IPR011009">
    <property type="entry name" value="Kinase-like_dom_sf"/>
</dbReference>
<feature type="compositionally biased region" description="Low complexity" evidence="1">
    <location>
        <begin position="12"/>
        <end position="25"/>
    </location>
</feature>
<keyword evidence="4" id="KW-1185">Reference proteome</keyword>
<dbReference type="AlphaFoldDB" id="A0ABD3M944"/>
<dbReference type="Pfam" id="PF07714">
    <property type="entry name" value="PK_Tyr_Ser-Thr"/>
    <property type="match status" value="1"/>
</dbReference>
<gene>
    <name evidence="3" type="ORF">ACHAWU_002193</name>
</gene>
<dbReference type="InterPro" id="IPR050167">
    <property type="entry name" value="Ser_Thr_protein_kinase"/>
</dbReference>
<feature type="region of interest" description="Disordered" evidence="1">
    <location>
        <begin position="1"/>
        <end position="25"/>
    </location>
</feature>
<dbReference type="EMBL" id="JALLBG020000192">
    <property type="protein sequence ID" value="KAL3760122.1"/>
    <property type="molecule type" value="Genomic_DNA"/>
</dbReference>
<dbReference type="Proteomes" id="UP001530293">
    <property type="component" value="Unassembled WGS sequence"/>
</dbReference>
<evidence type="ECO:0000313" key="4">
    <source>
        <dbReference type="Proteomes" id="UP001530293"/>
    </source>
</evidence>
<reference evidence="3 4" key="1">
    <citation type="submission" date="2024-10" db="EMBL/GenBank/DDBJ databases">
        <title>Updated reference genomes for cyclostephanoid diatoms.</title>
        <authorList>
            <person name="Roberts W.R."/>
            <person name="Alverson A.J."/>
        </authorList>
    </citation>
    <scope>NUCLEOTIDE SEQUENCE [LARGE SCALE GENOMIC DNA]</scope>
    <source>
        <strain evidence="3 4">AJA232-27</strain>
    </source>
</reference>
<dbReference type="SUPFAM" id="SSF56112">
    <property type="entry name" value="Protein kinase-like (PK-like)"/>
    <property type="match status" value="1"/>
</dbReference>
<dbReference type="SMART" id="SM00220">
    <property type="entry name" value="S_TKc"/>
    <property type="match status" value="1"/>
</dbReference>
<dbReference type="InterPro" id="IPR001245">
    <property type="entry name" value="Ser-Thr/Tyr_kinase_cat_dom"/>
</dbReference>
<dbReference type="PROSITE" id="PS50011">
    <property type="entry name" value="PROTEIN_KINASE_DOM"/>
    <property type="match status" value="1"/>
</dbReference>
<evidence type="ECO:0000256" key="1">
    <source>
        <dbReference type="SAM" id="MobiDB-lite"/>
    </source>
</evidence>
<accession>A0ABD3M944</accession>
<comment type="caution">
    <text evidence="3">The sequence shown here is derived from an EMBL/GenBank/DDBJ whole genome shotgun (WGS) entry which is preliminary data.</text>
</comment>
<evidence type="ECO:0000313" key="3">
    <source>
        <dbReference type="EMBL" id="KAL3760122.1"/>
    </source>
</evidence>
<name>A0ABD3M944_9STRA</name>
<evidence type="ECO:0000259" key="2">
    <source>
        <dbReference type="PROSITE" id="PS50011"/>
    </source>
</evidence>
<proteinExistence type="predicted"/>
<sequence length="722" mass="82846">MNSTESTRRRANSSLASSSSVNDNCSDAADKTCSNCQNNAVRRRSSRQPNCRSEVGRLAGWKGQILNHFRVLCNNIGKLRVVDVALFVGFSAKVASMLYSRRCPVPSLSPSPSSPPALVLETNDPVAPSADKTSFSSKWQKMWKKHKMPFQSPLLYRREDDDYSFGYDSYLDDDQIGRIQPKQTMNKFRGMFLRDRDFEKKKHQLNAHGYIIVDDILYNSNTYRETTEAALMDSSFYVNHPALAKPMDESYPAFELRNREELHHHHIVDDDWDHYYSFDDDVKRGTTGMGLNQTDDEIQELHEQYGRGSGTGISVEQGLCTLPEFYRLYKPTCNEMHAMLSGYHWLIGEDMYSRRWVRRKHSLPDNSRVSKYLARGYYRHAFLVQQSVSFAGEGNGSTQWDEVVFKTMHHMYETEGAMSNDDEMDKLGLGFDPDDKYTFTNYKEYMRMDAMVMEQLTSSPRAINIYSHCAMSSVIEFAPVDMQDYIMPTIGYTPKKIMRRGAKYVDEWDGPLNSYISPEEKLEIALEMAKCLAVMHGYEGGPIVNVDVQVGQFFRGRDGMIKIVDFNRAEPLMYDTHNKKYCKWTNGEPTDGQYRSPEENVDAPLTEKIDVYSFGNVLYTLLTGTIVWEETERQERTSRIIEGDTLSIPEYVKESASYQILANAITFCWTNDADERPSIFDVVNYLEEAFASQEINASDFNARRLVRGGRKSIVMNSNNVPD</sequence>
<protein>
    <recommendedName>
        <fullName evidence="2">Protein kinase domain-containing protein</fullName>
    </recommendedName>
</protein>
<dbReference type="PANTHER" id="PTHR23257">
    <property type="entry name" value="SERINE-THREONINE PROTEIN KINASE"/>
    <property type="match status" value="1"/>
</dbReference>
<dbReference type="PANTHER" id="PTHR23257:SF963">
    <property type="entry name" value="AT08303P"/>
    <property type="match status" value="1"/>
</dbReference>
<dbReference type="InterPro" id="IPR000719">
    <property type="entry name" value="Prot_kinase_dom"/>
</dbReference>
<dbReference type="Gene3D" id="1.10.510.10">
    <property type="entry name" value="Transferase(Phosphotransferase) domain 1"/>
    <property type="match status" value="1"/>
</dbReference>
<feature type="domain" description="Protein kinase" evidence="2">
    <location>
        <begin position="367"/>
        <end position="690"/>
    </location>
</feature>
<organism evidence="3 4">
    <name type="scientific">Discostella pseudostelligera</name>
    <dbReference type="NCBI Taxonomy" id="259834"/>
    <lineage>
        <taxon>Eukaryota</taxon>
        <taxon>Sar</taxon>
        <taxon>Stramenopiles</taxon>
        <taxon>Ochrophyta</taxon>
        <taxon>Bacillariophyta</taxon>
        <taxon>Coscinodiscophyceae</taxon>
        <taxon>Thalassiosirophycidae</taxon>
        <taxon>Stephanodiscales</taxon>
        <taxon>Stephanodiscaceae</taxon>
        <taxon>Discostella</taxon>
    </lineage>
</organism>